<evidence type="ECO:0000256" key="1">
    <source>
        <dbReference type="SAM" id="MobiDB-lite"/>
    </source>
</evidence>
<name>A0AAV4N7X9_CAEEX</name>
<protein>
    <submittedName>
        <fullName evidence="2">Uncharacterized protein</fullName>
    </submittedName>
</protein>
<feature type="region of interest" description="Disordered" evidence="1">
    <location>
        <begin position="1"/>
        <end position="23"/>
    </location>
</feature>
<reference evidence="2 3" key="1">
    <citation type="submission" date="2021-06" db="EMBL/GenBank/DDBJ databases">
        <title>Caerostris extrusa draft genome.</title>
        <authorList>
            <person name="Kono N."/>
            <person name="Arakawa K."/>
        </authorList>
    </citation>
    <scope>NUCLEOTIDE SEQUENCE [LARGE SCALE GENOMIC DNA]</scope>
</reference>
<evidence type="ECO:0000313" key="2">
    <source>
        <dbReference type="EMBL" id="GIX79587.1"/>
    </source>
</evidence>
<proteinExistence type="predicted"/>
<gene>
    <name evidence="2" type="ORF">CEXT_51561</name>
</gene>
<dbReference type="Proteomes" id="UP001054945">
    <property type="component" value="Unassembled WGS sequence"/>
</dbReference>
<dbReference type="EMBL" id="BPLR01002952">
    <property type="protein sequence ID" value="GIX79587.1"/>
    <property type="molecule type" value="Genomic_DNA"/>
</dbReference>
<sequence>MEGGVTHCRGSADSEGRGGGWAGGVHASRIKEVFPADSGARYQEEGVVSGKGVIIFVPTPRCRRGIESTAKNSFRGQCRGGGTFYHSERC</sequence>
<comment type="caution">
    <text evidence="2">The sequence shown here is derived from an EMBL/GenBank/DDBJ whole genome shotgun (WGS) entry which is preliminary data.</text>
</comment>
<dbReference type="AlphaFoldDB" id="A0AAV4N7X9"/>
<organism evidence="2 3">
    <name type="scientific">Caerostris extrusa</name>
    <name type="common">Bark spider</name>
    <name type="synonym">Caerostris bankana</name>
    <dbReference type="NCBI Taxonomy" id="172846"/>
    <lineage>
        <taxon>Eukaryota</taxon>
        <taxon>Metazoa</taxon>
        <taxon>Ecdysozoa</taxon>
        <taxon>Arthropoda</taxon>
        <taxon>Chelicerata</taxon>
        <taxon>Arachnida</taxon>
        <taxon>Araneae</taxon>
        <taxon>Araneomorphae</taxon>
        <taxon>Entelegynae</taxon>
        <taxon>Araneoidea</taxon>
        <taxon>Araneidae</taxon>
        <taxon>Caerostris</taxon>
    </lineage>
</organism>
<keyword evidence="3" id="KW-1185">Reference proteome</keyword>
<accession>A0AAV4N7X9</accession>
<evidence type="ECO:0000313" key="3">
    <source>
        <dbReference type="Proteomes" id="UP001054945"/>
    </source>
</evidence>